<evidence type="ECO:0000313" key="1">
    <source>
        <dbReference type="EMBL" id="OHA53448.1"/>
    </source>
</evidence>
<dbReference type="AlphaFoldDB" id="A0A1G2PYP1"/>
<name>A0A1G2PYP1_9BACT</name>
<dbReference type="Proteomes" id="UP000177649">
    <property type="component" value="Unassembled WGS sequence"/>
</dbReference>
<organism evidence="1 2">
    <name type="scientific">Candidatus Terrybacteria bacterium RIFCSPLOWO2_02_42_20</name>
    <dbReference type="NCBI Taxonomy" id="1802370"/>
    <lineage>
        <taxon>Bacteria</taxon>
        <taxon>Candidatus Terryibacteriota</taxon>
    </lineage>
</organism>
<dbReference type="EMBL" id="MHTA01000034">
    <property type="protein sequence ID" value="OHA53448.1"/>
    <property type="molecule type" value="Genomic_DNA"/>
</dbReference>
<gene>
    <name evidence="1" type="ORF">A2Z62_00240</name>
</gene>
<comment type="caution">
    <text evidence="1">The sequence shown here is derived from an EMBL/GenBank/DDBJ whole genome shotgun (WGS) entry which is preliminary data.</text>
</comment>
<dbReference type="STRING" id="1802370.A2Z62_00240"/>
<proteinExistence type="predicted"/>
<reference evidence="1 2" key="1">
    <citation type="journal article" date="2016" name="Nat. Commun.">
        <title>Thousands of microbial genomes shed light on interconnected biogeochemical processes in an aquifer system.</title>
        <authorList>
            <person name="Anantharaman K."/>
            <person name="Brown C.T."/>
            <person name="Hug L.A."/>
            <person name="Sharon I."/>
            <person name="Castelle C.J."/>
            <person name="Probst A.J."/>
            <person name="Thomas B.C."/>
            <person name="Singh A."/>
            <person name="Wilkins M.J."/>
            <person name="Karaoz U."/>
            <person name="Brodie E.L."/>
            <person name="Williams K.H."/>
            <person name="Hubbard S.S."/>
            <person name="Banfield J.F."/>
        </authorList>
    </citation>
    <scope>NUCLEOTIDE SEQUENCE [LARGE SCALE GENOMIC DNA]</scope>
</reference>
<accession>A0A1G2PYP1</accession>
<sequence>MANTQLFLGLYLASNNIKTSHKAVIASTIIRKEKFFPVIKGKNIELETIKAKNGTAKIPA</sequence>
<protein>
    <submittedName>
        <fullName evidence="1">Uncharacterized protein</fullName>
    </submittedName>
</protein>
<evidence type="ECO:0000313" key="2">
    <source>
        <dbReference type="Proteomes" id="UP000177649"/>
    </source>
</evidence>